<feature type="domain" description="Peptidase M10 metallopeptidase" evidence="6">
    <location>
        <begin position="225"/>
        <end position="257"/>
    </location>
</feature>
<dbReference type="AlphaFoldDB" id="A0A6G6WAC3"/>
<dbReference type="RefSeq" id="WP_165229241.1">
    <property type="nucleotide sequence ID" value="NZ_CP049257.1"/>
</dbReference>
<dbReference type="InterPro" id="IPR024079">
    <property type="entry name" value="MetalloPept_cat_dom_sf"/>
</dbReference>
<dbReference type="KEGG" id="nano:G5V58_04860"/>
<keyword evidence="1 7" id="KW-0645">Protease</keyword>
<sequence>MDEPQTPGDGASSPEAGVSARAYDRIVRDLEQRQRVASATLRVEPAVGRQRRRRPVPGTGPSRAARVVPVVVGVVLLLVVYGPRVLPSIGGGPDYAFMETEQGRPVTYSSCKQVQVAVYPAGGPPDAESLVREAVAQVRAATGLDIVVTGSFGGYAPNWNFKAAPVTPTDPVVVSWQDATAIEQLTDDVAGLGGSYAMTAPGGTRYWVAGAIALSRDFYAYLAERGDHAEALAVLLHEFGHVLGLAHVHSSGELMNEDNVGRTTLGDGDREGLRLLGQGPCV</sequence>
<evidence type="ECO:0000256" key="3">
    <source>
        <dbReference type="ARBA" id="ARBA00022801"/>
    </source>
</evidence>
<name>A0A6G6WAC3_9ACTN</name>
<evidence type="ECO:0000259" key="6">
    <source>
        <dbReference type="Pfam" id="PF00413"/>
    </source>
</evidence>
<dbReference type="Proteomes" id="UP000502996">
    <property type="component" value="Chromosome"/>
</dbReference>
<dbReference type="SUPFAM" id="SSF55486">
    <property type="entry name" value="Metalloproteases ('zincins'), catalytic domain"/>
    <property type="match status" value="1"/>
</dbReference>
<keyword evidence="7" id="KW-0482">Metalloprotease</keyword>
<gene>
    <name evidence="7" type="ORF">G5V58_04860</name>
</gene>
<proteinExistence type="predicted"/>
<dbReference type="EMBL" id="CP049257">
    <property type="protein sequence ID" value="QIG42182.1"/>
    <property type="molecule type" value="Genomic_DNA"/>
</dbReference>
<dbReference type="GO" id="GO:0008270">
    <property type="term" value="F:zinc ion binding"/>
    <property type="evidence" value="ECO:0007669"/>
    <property type="project" value="InterPro"/>
</dbReference>
<accession>A0A6G6WAC3</accession>
<evidence type="ECO:0000313" key="8">
    <source>
        <dbReference type="Proteomes" id="UP000502996"/>
    </source>
</evidence>
<keyword evidence="3" id="KW-0378">Hydrolase</keyword>
<keyword evidence="2" id="KW-0479">Metal-binding</keyword>
<evidence type="ECO:0000313" key="7">
    <source>
        <dbReference type="EMBL" id="QIG42182.1"/>
    </source>
</evidence>
<protein>
    <submittedName>
        <fullName evidence="7">Matrixin family metalloprotease</fullName>
    </submittedName>
</protein>
<reference evidence="7 8" key="1">
    <citation type="submission" date="2020-02" db="EMBL/GenBank/DDBJ databases">
        <title>Full genome sequence of Nocardioides sp. R-3366.</title>
        <authorList>
            <person name="Im W.-T."/>
        </authorList>
    </citation>
    <scope>NUCLEOTIDE SEQUENCE [LARGE SCALE GENOMIC DNA]</scope>
    <source>
        <strain evidence="7 8">R-3366</strain>
    </source>
</reference>
<dbReference type="Pfam" id="PF00413">
    <property type="entry name" value="Peptidase_M10"/>
    <property type="match status" value="1"/>
</dbReference>
<dbReference type="Gene3D" id="3.40.390.10">
    <property type="entry name" value="Collagenase (Catalytic Domain)"/>
    <property type="match status" value="1"/>
</dbReference>
<keyword evidence="4" id="KW-0862">Zinc</keyword>
<evidence type="ECO:0000256" key="5">
    <source>
        <dbReference type="SAM" id="MobiDB-lite"/>
    </source>
</evidence>
<dbReference type="GO" id="GO:0006508">
    <property type="term" value="P:proteolysis"/>
    <property type="evidence" value="ECO:0007669"/>
    <property type="project" value="UniProtKB-KW"/>
</dbReference>
<organism evidence="7 8">
    <name type="scientific">Nocardioides anomalus</name>
    <dbReference type="NCBI Taxonomy" id="2712223"/>
    <lineage>
        <taxon>Bacteria</taxon>
        <taxon>Bacillati</taxon>
        <taxon>Actinomycetota</taxon>
        <taxon>Actinomycetes</taxon>
        <taxon>Propionibacteriales</taxon>
        <taxon>Nocardioidaceae</taxon>
        <taxon>Nocardioides</taxon>
    </lineage>
</organism>
<feature type="region of interest" description="Disordered" evidence="5">
    <location>
        <begin position="1"/>
        <end position="20"/>
    </location>
</feature>
<dbReference type="GO" id="GO:0004222">
    <property type="term" value="F:metalloendopeptidase activity"/>
    <property type="evidence" value="ECO:0007669"/>
    <property type="project" value="InterPro"/>
</dbReference>
<evidence type="ECO:0000256" key="4">
    <source>
        <dbReference type="ARBA" id="ARBA00022833"/>
    </source>
</evidence>
<evidence type="ECO:0000256" key="2">
    <source>
        <dbReference type="ARBA" id="ARBA00022723"/>
    </source>
</evidence>
<evidence type="ECO:0000256" key="1">
    <source>
        <dbReference type="ARBA" id="ARBA00022670"/>
    </source>
</evidence>
<keyword evidence="8" id="KW-1185">Reference proteome</keyword>
<dbReference type="GO" id="GO:0031012">
    <property type="term" value="C:extracellular matrix"/>
    <property type="evidence" value="ECO:0007669"/>
    <property type="project" value="InterPro"/>
</dbReference>
<dbReference type="InterPro" id="IPR001818">
    <property type="entry name" value="Pept_M10_metallopeptidase"/>
</dbReference>